<dbReference type="PANTHER" id="PTHR23117">
    <property type="entry name" value="GUANYLATE KINASE-RELATED"/>
    <property type="match status" value="1"/>
</dbReference>
<sequence length="187" mass="21185">MERKGLLIILSGPSGVGKGTVRAELMKRPGLNLFYSISMTTRPMRQGEVSGREYYFVTREQFKDNIAKGNLLEYAEFVGNYYGTPKDKVAKMLEEGKNVLLEIEVSGTLKVLKQCPDAVSIFLMPPSIQELEERIRGRKTESEEAIAERLAKARSELTMSHFYRYVVLNDSVTRAADEIEQIIKKAQ</sequence>
<dbReference type="InterPro" id="IPR020590">
    <property type="entry name" value="Guanylate_kinase_CS"/>
</dbReference>
<protein>
    <recommendedName>
        <fullName evidence="4 11">Guanylate kinase</fullName>
        <ecNumber evidence="3 11">2.7.4.8</ecNumber>
    </recommendedName>
    <alternativeName>
        <fullName evidence="9 11">GMP kinase</fullName>
    </alternativeName>
</protein>
<dbReference type="InterPro" id="IPR017665">
    <property type="entry name" value="Guanylate_kinase"/>
</dbReference>
<dbReference type="PANTHER" id="PTHR23117:SF13">
    <property type="entry name" value="GUANYLATE KINASE"/>
    <property type="match status" value="1"/>
</dbReference>
<evidence type="ECO:0000256" key="4">
    <source>
        <dbReference type="ARBA" id="ARBA00016296"/>
    </source>
</evidence>
<comment type="caution">
    <text evidence="13">The sequence shown here is derived from an EMBL/GenBank/DDBJ whole genome shotgun (WGS) entry which is preliminary data.</text>
</comment>
<dbReference type="CDD" id="cd00071">
    <property type="entry name" value="GMPK"/>
    <property type="match status" value="1"/>
</dbReference>
<feature type="domain" description="Guanylate kinase-like" evidence="12">
    <location>
        <begin position="5"/>
        <end position="184"/>
    </location>
</feature>
<evidence type="ECO:0000256" key="1">
    <source>
        <dbReference type="ARBA" id="ARBA00003531"/>
    </source>
</evidence>
<comment type="similarity">
    <text evidence="2 11">Belongs to the guanylate kinase family.</text>
</comment>
<evidence type="ECO:0000256" key="11">
    <source>
        <dbReference type="HAMAP-Rule" id="MF_00328"/>
    </source>
</evidence>
<gene>
    <name evidence="11 13" type="primary">gmk</name>
    <name evidence="13" type="ORF">IAC61_00890</name>
</gene>
<dbReference type="Gene3D" id="3.30.63.10">
    <property type="entry name" value="Guanylate Kinase phosphate binding domain"/>
    <property type="match status" value="1"/>
</dbReference>
<dbReference type="InterPro" id="IPR008144">
    <property type="entry name" value="Guanylate_kin-like_dom"/>
</dbReference>
<keyword evidence="6 11" id="KW-0547">Nucleotide-binding</keyword>
<evidence type="ECO:0000259" key="12">
    <source>
        <dbReference type="PROSITE" id="PS50052"/>
    </source>
</evidence>
<keyword evidence="7 11" id="KW-0418">Kinase</keyword>
<dbReference type="HAMAP" id="MF_00328">
    <property type="entry name" value="Guanylate_kinase"/>
    <property type="match status" value="1"/>
</dbReference>
<reference evidence="13" key="2">
    <citation type="journal article" date="2021" name="PeerJ">
        <title>Extensive microbial diversity within the chicken gut microbiome revealed by metagenomics and culture.</title>
        <authorList>
            <person name="Gilroy R."/>
            <person name="Ravi A."/>
            <person name="Getino M."/>
            <person name="Pursley I."/>
            <person name="Horton D.L."/>
            <person name="Alikhan N.F."/>
            <person name="Baker D."/>
            <person name="Gharbi K."/>
            <person name="Hall N."/>
            <person name="Watson M."/>
            <person name="Adriaenssens E.M."/>
            <person name="Foster-Nyarko E."/>
            <person name="Jarju S."/>
            <person name="Secka A."/>
            <person name="Antonio M."/>
            <person name="Oren A."/>
            <person name="Chaudhuri R.R."/>
            <person name="La Ragione R."/>
            <person name="Hildebrand F."/>
            <person name="Pallen M.J."/>
        </authorList>
    </citation>
    <scope>NUCLEOTIDE SEQUENCE</scope>
    <source>
        <strain evidence="13">17113</strain>
    </source>
</reference>
<dbReference type="AlphaFoldDB" id="A0A9D9DEJ0"/>
<evidence type="ECO:0000313" key="14">
    <source>
        <dbReference type="Proteomes" id="UP000823634"/>
    </source>
</evidence>
<evidence type="ECO:0000256" key="5">
    <source>
        <dbReference type="ARBA" id="ARBA00022679"/>
    </source>
</evidence>
<evidence type="ECO:0000256" key="6">
    <source>
        <dbReference type="ARBA" id="ARBA00022741"/>
    </source>
</evidence>
<feature type="binding site" evidence="11">
    <location>
        <begin position="12"/>
        <end position="19"/>
    </location>
    <ligand>
        <name>ATP</name>
        <dbReference type="ChEBI" id="CHEBI:30616"/>
    </ligand>
</feature>
<accession>A0A9D9DEJ0</accession>
<dbReference type="GO" id="GO:0004385">
    <property type="term" value="F:GMP kinase activity"/>
    <property type="evidence" value="ECO:0007669"/>
    <property type="project" value="UniProtKB-UniRule"/>
</dbReference>
<dbReference type="NCBIfam" id="TIGR03263">
    <property type="entry name" value="guanyl_kin"/>
    <property type="match status" value="1"/>
</dbReference>
<organism evidence="13 14">
    <name type="scientific">Candidatus Alloenteromonas pullistercoris</name>
    <dbReference type="NCBI Taxonomy" id="2840785"/>
    <lineage>
        <taxon>Bacteria</taxon>
        <taxon>Bacillati</taxon>
        <taxon>Bacillota</taxon>
        <taxon>Bacillota incertae sedis</taxon>
        <taxon>Candidatus Alloenteromonas</taxon>
    </lineage>
</organism>
<dbReference type="EMBL" id="JADINA010000007">
    <property type="protein sequence ID" value="MBO8425861.1"/>
    <property type="molecule type" value="Genomic_DNA"/>
</dbReference>
<keyword evidence="11" id="KW-0963">Cytoplasm</keyword>
<comment type="function">
    <text evidence="1 11">Essential for recycling GMP and indirectly, cGMP.</text>
</comment>
<dbReference type="PROSITE" id="PS00856">
    <property type="entry name" value="GUANYLATE_KINASE_1"/>
    <property type="match status" value="1"/>
</dbReference>
<evidence type="ECO:0000256" key="10">
    <source>
        <dbReference type="ARBA" id="ARBA00048594"/>
    </source>
</evidence>
<evidence type="ECO:0000256" key="3">
    <source>
        <dbReference type="ARBA" id="ARBA00012961"/>
    </source>
</evidence>
<keyword evidence="5 11" id="KW-0808">Transferase</keyword>
<evidence type="ECO:0000256" key="2">
    <source>
        <dbReference type="ARBA" id="ARBA00005790"/>
    </source>
</evidence>
<keyword evidence="8 11" id="KW-0067">ATP-binding</keyword>
<evidence type="ECO:0000256" key="7">
    <source>
        <dbReference type="ARBA" id="ARBA00022777"/>
    </source>
</evidence>
<comment type="catalytic activity">
    <reaction evidence="10 11">
        <text>GMP + ATP = GDP + ADP</text>
        <dbReference type="Rhea" id="RHEA:20780"/>
        <dbReference type="ChEBI" id="CHEBI:30616"/>
        <dbReference type="ChEBI" id="CHEBI:58115"/>
        <dbReference type="ChEBI" id="CHEBI:58189"/>
        <dbReference type="ChEBI" id="CHEBI:456216"/>
        <dbReference type="EC" id="2.7.4.8"/>
    </reaction>
</comment>
<evidence type="ECO:0000256" key="8">
    <source>
        <dbReference type="ARBA" id="ARBA00022840"/>
    </source>
</evidence>
<dbReference type="Proteomes" id="UP000823634">
    <property type="component" value="Unassembled WGS sequence"/>
</dbReference>
<name>A0A9D9DEJ0_9FIRM</name>
<dbReference type="FunFam" id="3.30.63.10:FF:000002">
    <property type="entry name" value="Guanylate kinase 1"/>
    <property type="match status" value="1"/>
</dbReference>
<dbReference type="Pfam" id="PF00625">
    <property type="entry name" value="Guanylate_kin"/>
    <property type="match status" value="1"/>
</dbReference>
<dbReference type="PROSITE" id="PS50052">
    <property type="entry name" value="GUANYLATE_KINASE_2"/>
    <property type="match status" value="1"/>
</dbReference>
<reference evidence="13" key="1">
    <citation type="submission" date="2020-10" db="EMBL/GenBank/DDBJ databases">
        <authorList>
            <person name="Gilroy R."/>
        </authorList>
    </citation>
    <scope>NUCLEOTIDE SEQUENCE</scope>
    <source>
        <strain evidence="13">17113</strain>
    </source>
</reference>
<evidence type="ECO:0000256" key="9">
    <source>
        <dbReference type="ARBA" id="ARBA00030128"/>
    </source>
</evidence>
<dbReference type="GO" id="GO:0005524">
    <property type="term" value="F:ATP binding"/>
    <property type="evidence" value="ECO:0007669"/>
    <property type="project" value="UniProtKB-UniRule"/>
</dbReference>
<comment type="subcellular location">
    <subcellularLocation>
        <location evidence="11">Cytoplasm</location>
    </subcellularLocation>
</comment>
<dbReference type="InterPro" id="IPR027417">
    <property type="entry name" value="P-loop_NTPase"/>
</dbReference>
<evidence type="ECO:0000313" key="13">
    <source>
        <dbReference type="EMBL" id="MBO8425861.1"/>
    </source>
</evidence>
<dbReference type="GO" id="GO:0005829">
    <property type="term" value="C:cytosol"/>
    <property type="evidence" value="ECO:0007669"/>
    <property type="project" value="TreeGrafter"/>
</dbReference>
<proteinExistence type="inferred from homology"/>
<dbReference type="Gene3D" id="3.40.50.300">
    <property type="entry name" value="P-loop containing nucleotide triphosphate hydrolases"/>
    <property type="match status" value="1"/>
</dbReference>
<dbReference type="EC" id="2.7.4.8" evidence="3 11"/>
<dbReference type="SUPFAM" id="SSF52540">
    <property type="entry name" value="P-loop containing nucleoside triphosphate hydrolases"/>
    <property type="match status" value="1"/>
</dbReference>
<dbReference type="SMART" id="SM00072">
    <property type="entry name" value="GuKc"/>
    <property type="match status" value="1"/>
</dbReference>
<dbReference type="InterPro" id="IPR008145">
    <property type="entry name" value="GK/Ca_channel_bsu"/>
</dbReference>